<dbReference type="EMBL" id="MN740821">
    <property type="protein sequence ID" value="QHU13490.1"/>
    <property type="molecule type" value="Genomic_DNA"/>
</dbReference>
<protein>
    <submittedName>
        <fullName evidence="1">Uncharacterized protein</fullName>
    </submittedName>
</protein>
<name>A0A6C0K9J2_9ZZZZ</name>
<evidence type="ECO:0000313" key="1">
    <source>
        <dbReference type="EMBL" id="QHU13490.1"/>
    </source>
</evidence>
<proteinExistence type="predicted"/>
<dbReference type="AlphaFoldDB" id="A0A6C0K9J2"/>
<reference evidence="1" key="1">
    <citation type="journal article" date="2020" name="Nature">
        <title>Giant virus diversity and host interactions through global metagenomics.</title>
        <authorList>
            <person name="Schulz F."/>
            <person name="Roux S."/>
            <person name="Paez-Espino D."/>
            <person name="Jungbluth S."/>
            <person name="Walsh D.A."/>
            <person name="Denef V.J."/>
            <person name="McMahon K.D."/>
            <person name="Konstantinidis K.T."/>
            <person name="Eloe-Fadrosh E.A."/>
            <person name="Kyrpides N.C."/>
            <person name="Woyke T."/>
        </authorList>
    </citation>
    <scope>NUCLEOTIDE SEQUENCE</scope>
    <source>
        <strain evidence="1">GVMAG-S-1101178-73</strain>
    </source>
</reference>
<organism evidence="1">
    <name type="scientific">viral metagenome</name>
    <dbReference type="NCBI Taxonomy" id="1070528"/>
    <lineage>
        <taxon>unclassified sequences</taxon>
        <taxon>metagenomes</taxon>
        <taxon>organismal metagenomes</taxon>
    </lineage>
</organism>
<sequence>MCDNYIFKFVAGFFSICLSRIEKYNKECEEKELTEKLLNENPYYLLD</sequence>
<accession>A0A6C0K9J2</accession>